<evidence type="ECO:0000256" key="2">
    <source>
        <dbReference type="ARBA" id="ARBA00022692"/>
    </source>
</evidence>
<dbReference type="GO" id="GO:0005886">
    <property type="term" value="C:plasma membrane"/>
    <property type="evidence" value="ECO:0007669"/>
    <property type="project" value="TreeGrafter"/>
</dbReference>
<comment type="subcellular location">
    <subcellularLocation>
        <location evidence="1">Membrane</location>
        <topology evidence="1">Multi-pass membrane protein</topology>
    </subcellularLocation>
</comment>
<gene>
    <name evidence="7" type="ORF">JK634_09620</name>
</gene>
<dbReference type="RefSeq" id="WP_202767438.1">
    <property type="nucleotide sequence ID" value="NZ_JAESWA010000022.1"/>
</dbReference>
<protein>
    <submittedName>
        <fullName evidence="7">NfeD family protein</fullName>
    </submittedName>
</protein>
<feature type="transmembrane region" description="Helical" evidence="5">
    <location>
        <begin position="6"/>
        <end position="22"/>
    </location>
</feature>
<keyword evidence="3 5" id="KW-1133">Transmembrane helix</keyword>
<dbReference type="Gene3D" id="2.40.50.140">
    <property type="entry name" value="Nucleic acid-binding proteins"/>
    <property type="match status" value="1"/>
</dbReference>
<evidence type="ECO:0000313" key="7">
    <source>
        <dbReference type="EMBL" id="MBL4932061.1"/>
    </source>
</evidence>
<accession>A0A937FIH7</accession>
<evidence type="ECO:0000313" key="8">
    <source>
        <dbReference type="Proteomes" id="UP000623681"/>
    </source>
</evidence>
<dbReference type="PANTHER" id="PTHR33507">
    <property type="entry name" value="INNER MEMBRANE PROTEIN YBBJ"/>
    <property type="match status" value="1"/>
</dbReference>
<reference evidence="7" key="1">
    <citation type="submission" date="2021-01" db="EMBL/GenBank/DDBJ databases">
        <title>Genome public.</title>
        <authorList>
            <person name="Liu C."/>
            <person name="Sun Q."/>
        </authorList>
    </citation>
    <scope>NUCLEOTIDE SEQUENCE</scope>
    <source>
        <strain evidence="7">YIM B02565</strain>
    </source>
</reference>
<dbReference type="Pfam" id="PF01957">
    <property type="entry name" value="NfeD"/>
    <property type="match status" value="1"/>
</dbReference>
<sequence>MESTYVIVWLLVAIGFFAIDIFTSAFLFVWFGLGALIAMIGAIFGIPLEIQIILFLVASLVSTSLGYPWARKRFKVNVKKTKTRDEEQIGTIGKAEKDIINEGEIKLDGVLWKAINTGDEIKKGDKYKILQFKGNKIMIEKVEEDL</sequence>
<name>A0A937FIH7_9CLOT</name>
<keyword evidence="4 5" id="KW-0472">Membrane</keyword>
<dbReference type="EMBL" id="JAESWA010000022">
    <property type="protein sequence ID" value="MBL4932061.1"/>
    <property type="molecule type" value="Genomic_DNA"/>
</dbReference>
<evidence type="ECO:0000256" key="1">
    <source>
        <dbReference type="ARBA" id="ARBA00004141"/>
    </source>
</evidence>
<keyword evidence="8" id="KW-1185">Reference proteome</keyword>
<dbReference type="InterPro" id="IPR012340">
    <property type="entry name" value="NA-bd_OB-fold"/>
</dbReference>
<dbReference type="Proteomes" id="UP000623681">
    <property type="component" value="Unassembled WGS sequence"/>
</dbReference>
<proteinExistence type="predicted"/>
<evidence type="ECO:0000256" key="5">
    <source>
        <dbReference type="SAM" id="Phobius"/>
    </source>
</evidence>
<feature type="transmembrane region" description="Helical" evidence="5">
    <location>
        <begin position="52"/>
        <end position="70"/>
    </location>
</feature>
<evidence type="ECO:0000259" key="6">
    <source>
        <dbReference type="Pfam" id="PF01957"/>
    </source>
</evidence>
<dbReference type="SUPFAM" id="SSF141322">
    <property type="entry name" value="NfeD domain-like"/>
    <property type="match status" value="1"/>
</dbReference>
<dbReference type="InterPro" id="IPR052165">
    <property type="entry name" value="Membrane_assoc_protease"/>
</dbReference>
<comment type="caution">
    <text evidence="7">The sequence shown here is derived from an EMBL/GenBank/DDBJ whole genome shotgun (WGS) entry which is preliminary data.</text>
</comment>
<dbReference type="PANTHER" id="PTHR33507:SF3">
    <property type="entry name" value="INNER MEMBRANE PROTEIN YBBJ"/>
    <property type="match status" value="1"/>
</dbReference>
<evidence type="ECO:0000256" key="4">
    <source>
        <dbReference type="ARBA" id="ARBA00023136"/>
    </source>
</evidence>
<keyword evidence="2 5" id="KW-0812">Transmembrane</keyword>
<organism evidence="7 8">
    <name type="scientific">Clostridium paridis</name>
    <dbReference type="NCBI Taxonomy" id="2803863"/>
    <lineage>
        <taxon>Bacteria</taxon>
        <taxon>Bacillati</taxon>
        <taxon>Bacillota</taxon>
        <taxon>Clostridia</taxon>
        <taxon>Eubacteriales</taxon>
        <taxon>Clostridiaceae</taxon>
        <taxon>Clostridium</taxon>
    </lineage>
</organism>
<feature type="transmembrane region" description="Helical" evidence="5">
    <location>
        <begin position="27"/>
        <end position="46"/>
    </location>
</feature>
<evidence type="ECO:0000256" key="3">
    <source>
        <dbReference type="ARBA" id="ARBA00022989"/>
    </source>
</evidence>
<dbReference type="InterPro" id="IPR002810">
    <property type="entry name" value="NfeD-like_C"/>
</dbReference>
<feature type="domain" description="NfeD-like C-terminal" evidence="6">
    <location>
        <begin position="86"/>
        <end position="141"/>
    </location>
</feature>
<dbReference type="AlphaFoldDB" id="A0A937FIH7"/>